<feature type="transmembrane region" description="Helical" evidence="1">
    <location>
        <begin position="75"/>
        <end position="102"/>
    </location>
</feature>
<feature type="transmembrane region" description="Helical" evidence="1">
    <location>
        <begin position="108"/>
        <end position="128"/>
    </location>
</feature>
<proteinExistence type="predicted"/>
<keyword evidence="1" id="KW-0472">Membrane</keyword>
<evidence type="ECO:0000313" key="3">
    <source>
        <dbReference type="Proteomes" id="UP000308671"/>
    </source>
</evidence>
<evidence type="ECO:0000256" key="1">
    <source>
        <dbReference type="SAM" id="Phobius"/>
    </source>
</evidence>
<dbReference type="Proteomes" id="UP000308671">
    <property type="component" value="Unassembled WGS sequence"/>
</dbReference>
<reference evidence="2 3" key="1">
    <citation type="submission" date="2017-12" db="EMBL/GenBank/DDBJ databases">
        <title>Comparative genomics of Botrytis spp.</title>
        <authorList>
            <person name="Valero-Jimenez C.A."/>
            <person name="Tapia P."/>
            <person name="Veloso J."/>
            <person name="Silva-Moreno E."/>
            <person name="Staats M."/>
            <person name="Valdes J.H."/>
            <person name="Van Kan J.A.L."/>
        </authorList>
    </citation>
    <scope>NUCLEOTIDE SEQUENCE [LARGE SCALE GENOMIC DNA]</scope>
    <source>
        <strain evidence="2 3">MUCL435</strain>
    </source>
</reference>
<comment type="caution">
    <text evidence="2">The sequence shown here is derived from an EMBL/GenBank/DDBJ whole genome shotgun (WGS) entry which is preliminary data.</text>
</comment>
<protein>
    <submittedName>
        <fullName evidence="2">Uncharacterized protein</fullName>
    </submittedName>
</protein>
<gene>
    <name evidence="2" type="ORF">BGAL_0026g00370</name>
</gene>
<keyword evidence="3" id="KW-1185">Reference proteome</keyword>
<sequence>MIILLARLKAPRGLASLRPLSSLRAGSFRYASQIAKNKIPRAATPRPVPTPQYASKRPAYPERLLIYHSGTGRTVFLGCLKVTTIFIFVFFTLVVAPAHYYAEDEPEWVAPAVLLSGAVPVVFVAYITSPFVNYIHLRLPNFARNSRDLLMRYSKNPPKDAQVDITTMNFVGKPRVTRLEISELKAVKQRFGVVNFSRDTRKINATRKWWMPKAVRVFGVHGGAGRVREGEAWENIAKKIRKVS</sequence>
<dbReference type="AlphaFoldDB" id="A0A4S8RD69"/>
<dbReference type="OrthoDB" id="2386090at2759"/>
<accession>A0A4S8RD69</accession>
<keyword evidence="1" id="KW-1133">Transmembrane helix</keyword>
<organism evidence="2 3">
    <name type="scientific">Botrytis galanthina</name>
    <dbReference type="NCBI Taxonomy" id="278940"/>
    <lineage>
        <taxon>Eukaryota</taxon>
        <taxon>Fungi</taxon>
        <taxon>Dikarya</taxon>
        <taxon>Ascomycota</taxon>
        <taxon>Pezizomycotina</taxon>
        <taxon>Leotiomycetes</taxon>
        <taxon>Helotiales</taxon>
        <taxon>Sclerotiniaceae</taxon>
        <taxon>Botrytis</taxon>
    </lineage>
</organism>
<keyword evidence="1" id="KW-0812">Transmembrane</keyword>
<dbReference type="EMBL" id="PQXL01000026">
    <property type="protein sequence ID" value="THV54465.1"/>
    <property type="molecule type" value="Genomic_DNA"/>
</dbReference>
<evidence type="ECO:0000313" key="2">
    <source>
        <dbReference type="EMBL" id="THV54465.1"/>
    </source>
</evidence>
<name>A0A4S8RD69_9HELO</name>